<accession>A0A915KIA4</accession>
<evidence type="ECO:0000313" key="3">
    <source>
        <dbReference type="WBParaSite" id="nRc.2.0.1.t38473-RA"/>
    </source>
</evidence>
<evidence type="ECO:0000256" key="1">
    <source>
        <dbReference type="SAM" id="MobiDB-lite"/>
    </source>
</evidence>
<name>A0A915KIA4_ROMCU</name>
<protein>
    <submittedName>
        <fullName evidence="3">Uncharacterized protein</fullName>
    </submittedName>
</protein>
<feature type="compositionally biased region" description="Basic and acidic residues" evidence="1">
    <location>
        <begin position="8"/>
        <end position="17"/>
    </location>
</feature>
<reference evidence="3" key="1">
    <citation type="submission" date="2022-11" db="UniProtKB">
        <authorList>
            <consortium name="WormBaseParasite"/>
        </authorList>
    </citation>
    <scope>IDENTIFICATION</scope>
</reference>
<dbReference type="Proteomes" id="UP000887565">
    <property type="component" value="Unplaced"/>
</dbReference>
<organism evidence="2 3">
    <name type="scientific">Romanomermis culicivorax</name>
    <name type="common">Nematode worm</name>
    <dbReference type="NCBI Taxonomy" id="13658"/>
    <lineage>
        <taxon>Eukaryota</taxon>
        <taxon>Metazoa</taxon>
        <taxon>Ecdysozoa</taxon>
        <taxon>Nematoda</taxon>
        <taxon>Enoplea</taxon>
        <taxon>Dorylaimia</taxon>
        <taxon>Mermithida</taxon>
        <taxon>Mermithoidea</taxon>
        <taxon>Mermithidae</taxon>
        <taxon>Romanomermis</taxon>
    </lineage>
</organism>
<dbReference type="AlphaFoldDB" id="A0A915KIA4"/>
<dbReference type="WBParaSite" id="nRc.2.0.1.t38473-RA">
    <property type="protein sequence ID" value="nRc.2.0.1.t38473-RA"/>
    <property type="gene ID" value="nRc.2.0.1.g38473"/>
</dbReference>
<sequence length="60" mass="6598">MSNADGPQNRRDQRPDEAESSPPDDETPLNPLGDLRDGDSMISPHRALMGLLKSMVGRRP</sequence>
<proteinExistence type="predicted"/>
<feature type="compositionally biased region" description="Acidic residues" evidence="1">
    <location>
        <begin position="18"/>
        <end position="27"/>
    </location>
</feature>
<feature type="region of interest" description="Disordered" evidence="1">
    <location>
        <begin position="1"/>
        <end position="46"/>
    </location>
</feature>
<evidence type="ECO:0000313" key="2">
    <source>
        <dbReference type="Proteomes" id="UP000887565"/>
    </source>
</evidence>
<keyword evidence="2" id="KW-1185">Reference proteome</keyword>